<dbReference type="RefSeq" id="WP_074963518.1">
    <property type="nucleotide sequence ID" value="NZ_FOKQ01000081.1"/>
</dbReference>
<dbReference type="EMBL" id="FOKQ01000081">
    <property type="protein sequence ID" value="SFD40531.1"/>
    <property type="molecule type" value="Genomic_DNA"/>
</dbReference>
<evidence type="ECO:0000313" key="3">
    <source>
        <dbReference type="Proteomes" id="UP000182192"/>
    </source>
</evidence>
<proteinExistence type="predicted"/>
<accession>A0A1I1S1Y4</accession>
<organism evidence="2 3">
    <name type="scientific">Ruminococcus albus</name>
    <dbReference type="NCBI Taxonomy" id="1264"/>
    <lineage>
        <taxon>Bacteria</taxon>
        <taxon>Bacillati</taxon>
        <taxon>Bacillota</taxon>
        <taxon>Clostridia</taxon>
        <taxon>Eubacteriales</taxon>
        <taxon>Oscillospiraceae</taxon>
        <taxon>Ruminococcus</taxon>
    </lineage>
</organism>
<name>A0A1I1S1Y4_RUMAL</name>
<keyword evidence="1" id="KW-0732">Signal</keyword>
<gene>
    <name evidence="2" type="ORF">SAMN02910406_03827</name>
</gene>
<dbReference type="Proteomes" id="UP000182192">
    <property type="component" value="Unassembled WGS sequence"/>
</dbReference>
<dbReference type="AlphaFoldDB" id="A0A1I1S1Y4"/>
<sequence>MKKCISLITALAVSFVSFSMVSSSSVCAGTNEPVEILSLRSKYVKHFNNGDGTRTSYVSTVPVHYLDEGTWKEINNSLVIDDSGNYTNISSPLNISIPAKLTNGDNSSIGLSSNDCSIHISLEDFITGKNNDGEGCVEAKIKKNSESKDTEELPKVMLNSLNNSVSSISYDFDNEGKEFTFDIHPDSLIEKITFDKESSIPATISYPIKTDNLNIKTNEEGNLEFTKSDGTVMFTMIAPVIYDSSDDYNCSSVGITVSSEDDESYLTFSVEDAFNTLNDPVYPVILSTGYTEQIDANTRYNSELYPNNIIFDQYMRIGDEVGNGYQTYVSCNESFIGYPYNGNVTITDAKFNMYLVGNYLSSPITLQVYSMNTQPMNCSWNNASTLNSNTHISNFDVSYQEMYSWKGADITALVQSWVNYGNTSQNVGVPSYGFKMITNDYPESTVVANSERASYNQPYFEINYVEDTDYTLEYSRDRYNDMISNTGSIYNFQKRMNCYAYALQMYYRGLDSSCYLLHPGEIGLGQQDPSYIYPNITTYSQLFAMYNSLSGYNLLEFTDEQMRKDAQAIGYNISNLSYGNNASISNNDSWLYYIRNTYNQNNGRIIALVAGIHDVHYYLRHGNGTCTNPNHDSSCSIWSHKPGSGIVTNAPFSYSPPLCDETIYSYSTSDSNYYTGPWFYNIDKTTNPYNAWFYNGHSATSTGTSFVYLD</sequence>
<protein>
    <submittedName>
        <fullName evidence="2">Uncharacterized protein</fullName>
    </submittedName>
</protein>
<feature type="signal peptide" evidence="1">
    <location>
        <begin position="1"/>
        <end position="28"/>
    </location>
</feature>
<reference evidence="2 3" key="1">
    <citation type="submission" date="2016-10" db="EMBL/GenBank/DDBJ databases">
        <authorList>
            <person name="de Groot N.N."/>
        </authorList>
    </citation>
    <scope>NUCLEOTIDE SEQUENCE [LARGE SCALE GENOMIC DNA]</scope>
    <source>
        <strain evidence="2 3">AR67</strain>
    </source>
</reference>
<evidence type="ECO:0000256" key="1">
    <source>
        <dbReference type="SAM" id="SignalP"/>
    </source>
</evidence>
<feature type="chain" id="PRO_5010187512" evidence="1">
    <location>
        <begin position="29"/>
        <end position="710"/>
    </location>
</feature>
<dbReference type="OrthoDB" id="1813751at2"/>
<evidence type="ECO:0000313" key="2">
    <source>
        <dbReference type="EMBL" id="SFD40531.1"/>
    </source>
</evidence>